<evidence type="ECO:0008006" key="4">
    <source>
        <dbReference type="Google" id="ProtNLM"/>
    </source>
</evidence>
<organism evidence="2 3">
    <name type="scientific">Streptomyces xanthophaeus</name>
    <dbReference type="NCBI Taxonomy" id="67385"/>
    <lineage>
        <taxon>Bacteria</taxon>
        <taxon>Bacillati</taxon>
        <taxon>Actinomycetota</taxon>
        <taxon>Actinomycetes</taxon>
        <taxon>Kitasatosporales</taxon>
        <taxon>Streptomycetaceae</taxon>
        <taxon>Streptomyces</taxon>
    </lineage>
</organism>
<accession>A0A919GVS3</accession>
<dbReference type="EMBL" id="BNEE01000006">
    <property type="protein sequence ID" value="GHI85546.1"/>
    <property type="molecule type" value="Genomic_DNA"/>
</dbReference>
<evidence type="ECO:0000313" key="2">
    <source>
        <dbReference type="EMBL" id="GHI85546.1"/>
    </source>
</evidence>
<protein>
    <recommendedName>
        <fullName evidence="4">Glyoxalase</fullName>
    </recommendedName>
</protein>
<evidence type="ECO:0000256" key="1">
    <source>
        <dbReference type="SAM" id="MobiDB-lite"/>
    </source>
</evidence>
<gene>
    <name evidence="2" type="ORF">Sxan_29100</name>
</gene>
<dbReference type="SUPFAM" id="SSF54593">
    <property type="entry name" value="Glyoxalase/Bleomycin resistance protein/Dihydroxybiphenyl dioxygenase"/>
    <property type="match status" value="1"/>
</dbReference>
<proteinExistence type="predicted"/>
<sequence>MGNDAVRRRFRNTEQRWGSFVYFSDPDGNGWAVQQTAPRTSPGARDGEQSS</sequence>
<dbReference type="OrthoDB" id="9796521at2"/>
<comment type="caution">
    <text evidence="2">The sequence shown here is derived from an EMBL/GenBank/DDBJ whole genome shotgun (WGS) entry which is preliminary data.</text>
</comment>
<reference evidence="2" key="1">
    <citation type="submission" date="2020-09" db="EMBL/GenBank/DDBJ databases">
        <title>Whole genome shotgun sequence of Streptomyces xanthophaeus NBRC 12829.</title>
        <authorList>
            <person name="Komaki H."/>
            <person name="Tamura T."/>
        </authorList>
    </citation>
    <scope>NUCLEOTIDE SEQUENCE</scope>
    <source>
        <strain evidence="2">NBRC 12829</strain>
    </source>
</reference>
<dbReference type="RefSeq" id="WP_157853129.1">
    <property type="nucleotide sequence ID" value="NZ_BNEE01000006.1"/>
</dbReference>
<dbReference type="Proteomes" id="UP000600026">
    <property type="component" value="Unassembled WGS sequence"/>
</dbReference>
<dbReference type="AlphaFoldDB" id="A0A919GVS3"/>
<keyword evidence="3" id="KW-1185">Reference proteome</keyword>
<name>A0A919GVS3_9ACTN</name>
<feature type="region of interest" description="Disordered" evidence="1">
    <location>
        <begin position="25"/>
        <end position="51"/>
    </location>
</feature>
<dbReference type="InterPro" id="IPR029068">
    <property type="entry name" value="Glyas_Bleomycin-R_OHBP_Dase"/>
</dbReference>
<evidence type="ECO:0000313" key="3">
    <source>
        <dbReference type="Proteomes" id="UP000600026"/>
    </source>
</evidence>